<evidence type="ECO:0000256" key="8">
    <source>
        <dbReference type="ARBA" id="ARBA00023054"/>
    </source>
</evidence>
<evidence type="ECO:0000256" key="2">
    <source>
        <dbReference type="ARBA" id="ARBA00012543"/>
    </source>
</evidence>
<feature type="transmembrane region" description="Helical" evidence="14">
    <location>
        <begin position="1155"/>
        <end position="1174"/>
    </location>
</feature>
<feature type="transmembrane region" description="Helical" evidence="14">
    <location>
        <begin position="824"/>
        <end position="842"/>
    </location>
</feature>
<evidence type="ECO:0000256" key="12">
    <source>
        <dbReference type="ARBA" id="ARBA00048014"/>
    </source>
</evidence>
<proteinExistence type="inferred from homology"/>
<feature type="transmembrane region" description="Helical" evidence="14">
    <location>
        <begin position="249"/>
        <end position="270"/>
    </location>
</feature>
<dbReference type="GO" id="GO:0004100">
    <property type="term" value="F:chitin synthase activity"/>
    <property type="evidence" value="ECO:0007669"/>
    <property type="project" value="UniProtKB-EC"/>
</dbReference>
<dbReference type="GO" id="GO:0006031">
    <property type="term" value="P:chitin biosynthetic process"/>
    <property type="evidence" value="ECO:0007669"/>
    <property type="project" value="TreeGrafter"/>
</dbReference>
<feature type="transmembrane region" description="Helical" evidence="14">
    <location>
        <begin position="1028"/>
        <end position="1053"/>
    </location>
</feature>
<dbReference type="InterPro" id="IPR004835">
    <property type="entry name" value="Chitin_synth"/>
</dbReference>
<evidence type="ECO:0000256" key="6">
    <source>
        <dbReference type="ARBA" id="ARBA00022692"/>
    </source>
</evidence>
<feature type="transmembrane region" description="Helical" evidence="14">
    <location>
        <begin position="1407"/>
        <end position="1428"/>
    </location>
</feature>
<feature type="transmembrane region" description="Helical" evidence="14">
    <location>
        <begin position="282"/>
        <end position="307"/>
    </location>
</feature>
<feature type="region of interest" description="Disordered" evidence="13">
    <location>
        <begin position="1479"/>
        <end position="1507"/>
    </location>
</feature>
<dbReference type="GO" id="GO:0005886">
    <property type="term" value="C:plasma membrane"/>
    <property type="evidence" value="ECO:0007669"/>
    <property type="project" value="UniProtKB-SubCell"/>
</dbReference>
<feature type="region of interest" description="Disordered" evidence="13">
    <location>
        <begin position="60"/>
        <end position="153"/>
    </location>
</feature>
<feature type="transmembrane region" description="Helical" evidence="14">
    <location>
        <begin position="1361"/>
        <end position="1379"/>
    </location>
</feature>
<feature type="transmembrane region" description="Helical" evidence="14">
    <location>
        <begin position="364"/>
        <end position="382"/>
    </location>
</feature>
<comment type="subcellular location">
    <subcellularLocation>
        <location evidence="1">Cell membrane</location>
        <topology evidence="1">Multi-pass membrane protein</topology>
    </subcellularLocation>
</comment>
<accession>A0AAD8AUH6</accession>
<evidence type="ECO:0000256" key="13">
    <source>
        <dbReference type="SAM" id="MobiDB-lite"/>
    </source>
</evidence>
<dbReference type="PANTHER" id="PTHR22914">
    <property type="entry name" value="CHITIN SYNTHASE"/>
    <property type="match status" value="1"/>
</dbReference>
<keyword evidence="4" id="KW-0328">Glycosyltransferase</keyword>
<comment type="catalytic activity">
    <reaction evidence="12">
        <text>[(1-&gt;4)-N-acetyl-beta-D-glucosaminyl](n) + UDP-N-acetyl-alpha-D-glucosamine = [(1-&gt;4)-N-acetyl-beta-D-glucosaminyl](n+1) + UDP + H(+)</text>
        <dbReference type="Rhea" id="RHEA:16637"/>
        <dbReference type="Rhea" id="RHEA-COMP:9593"/>
        <dbReference type="Rhea" id="RHEA-COMP:9595"/>
        <dbReference type="ChEBI" id="CHEBI:15378"/>
        <dbReference type="ChEBI" id="CHEBI:17029"/>
        <dbReference type="ChEBI" id="CHEBI:57705"/>
        <dbReference type="ChEBI" id="CHEBI:58223"/>
        <dbReference type="EC" id="2.4.1.16"/>
    </reaction>
</comment>
<comment type="similarity">
    <text evidence="11">Belongs to the chitin synthase family. Class IV subfamily.</text>
</comment>
<dbReference type="SUPFAM" id="SSF53448">
    <property type="entry name" value="Nucleotide-diphospho-sugar transferases"/>
    <property type="match status" value="1"/>
</dbReference>
<reference evidence="15" key="2">
    <citation type="submission" date="2023-04" db="EMBL/GenBank/DDBJ databases">
        <authorList>
            <person name="Bu L."/>
            <person name="Lu L."/>
            <person name="Laidemitt M.R."/>
            <person name="Zhang S.M."/>
            <person name="Mutuku M."/>
            <person name="Mkoji G."/>
            <person name="Steinauer M."/>
            <person name="Loker E.S."/>
        </authorList>
    </citation>
    <scope>NUCLEOTIDE SEQUENCE</scope>
    <source>
        <strain evidence="15">KasaAsao</strain>
        <tissue evidence="15">Whole Snail</tissue>
    </source>
</reference>
<comment type="caution">
    <text evidence="15">The sequence shown here is derived from an EMBL/GenBank/DDBJ whole genome shotgun (WGS) entry which is preliminary data.</text>
</comment>
<evidence type="ECO:0000256" key="5">
    <source>
        <dbReference type="ARBA" id="ARBA00022679"/>
    </source>
</evidence>
<keyword evidence="9 14" id="KW-0472">Membrane</keyword>
<feature type="transmembrane region" description="Helical" evidence="14">
    <location>
        <begin position="436"/>
        <end position="456"/>
    </location>
</feature>
<evidence type="ECO:0000256" key="3">
    <source>
        <dbReference type="ARBA" id="ARBA00022475"/>
    </source>
</evidence>
<dbReference type="FunFam" id="3.90.550.10:FF:000139">
    <property type="entry name" value="Chitin synthase 8"/>
    <property type="match status" value="1"/>
</dbReference>
<reference evidence="15" key="1">
    <citation type="journal article" date="2023" name="PLoS Negl. Trop. Dis.">
        <title>A genome sequence for Biomphalaria pfeifferi, the major vector snail for the human-infecting parasite Schistosoma mansoni.</title>
        <authorList>
            <person name="Bu L."/>
            <person name="Lu L."/>
            <person name="Laidemitt M.R."/>
            <person name="Zhang S.M."/>
            <person name="Mutuku M."/>
            <person name="Mkoji G."/>
            <person name="Steinauer M."/>
            <person name="Loker E.S."/>
        </authorList>
    </citation>
    <scope>NUCLEOTIDE SEQUENCE</scope>
    <source>
        <strain evidence="15">KasaAsao</strain>
    </source>
</reference>
<name>A0AAD8AUH6_BIOPF</name>
<evidence type="ECO:0000256" key="14">
    <source>
        <dbReference type="SAM" id="Phobius"/>
    </source>
</evidence>
<dbReference type="PANTHER" id="PTHR22914:SF42">
    <property type="entry name" value="CHITIN SYNTHASE"/>
    <property type="match status" value="1"/>
</dbReference>
<feature type="compositionally biased region" description="Acidic residues" evidence="13">
    <location>
        <begin position="1487"/>
        <end position="1501"/>
    </location>
</feature>
<protein>
    <recommendedName>
        <fullName evidence="2">chitin synthase</fullName>
        <ecNumber evidence="2">2.4.1.16</ecNumber>
    </recommendedName>
</protein>
<sequence>ANGTTLCFSPFMSFPDGLLRNCISKDGLQATGEKGNRIDVSNLLRFQRQQDDQVLSMAKFIPDPPLHRSGEIRRSSVNPRGEEGYSNLGFSDSIERDPDYDLDSDYVSEYNAQSSDHGKDRAQTASSNHQKTPESNRRRRHSQVPKGSDTDTLLKPKKRQWDAFYANPGEDMTSYSETQTAYTAQVVLKIAFMILSFLLVLASATLSRLSLLATTFYIRPKLSNWTIESFLNGSFSHAKMWPDSTNVTWVWSVIFIIVAPYFFVVCSSLLKIVFKVTGKVTAAAFFVAFVQESVHSFGLCTLVFYILPRHEPLMGSLLLSSTVAVPSLLKAVLSRKPEAPDAHAAGDRQHPILRFLRNPVFQRSVNALVCLAQVLVISLWTYNESTKSGVMGGLLPISLIFVSVGSLDNYVISGVTNGTPAYRWVRRLLKRRKTKLCFLMSIWKIIFTFAYAAIFFSGTNQVCWKTFLFLKNYASDCSLHNSLSLTSGPLLLDLPRCSTYWPFYLAIINIAASIVSYKLGKSACQVQVQTSCFALPLSLVTPLTFGLLCLLQAYPEYLQRLFGCEISWSQIGTKDPYLGRILHDLNAKYWLAYLGVASYLTYIYVTKHVWTSRAEKMARTERLFVNPLYCGVLVEHSMMTNRRIHDLEPNALKKEAMWMAEVEGNNIHVLAESSSMLRSHTTPFIYVCATMWHETRHEMIQMLKSIMRLDVDQSARKHALLFFHVNDPDYYLFEAHIFFDDAFQAHEENELLYSVNDYVKELVQTVDVAASAVHKTELKLQFTRTDTPYGGRLQWTLPGANTLTVHLKDKMKIRHRKRWSQVMYMYYFLGHQLISSNLTLAARKARAENTFILALDGDIDFQPSAVQILVDRMRKNPALGAACGRIHPLGSGPMVWYQKFEYAISHWLQKSTEHVLGCVLCSPGCFSLFRGSALMDDNVMKRYTTPPTEARHYVQYDQGEDRWLCTLLLQQGYRVEYCAASDSFTVAPEGFTEFYNQRRRWTPSTIANIMDLLENWRSTTKKNKDITILYIIYQLVLFLSGMLTPGTTFLLILSALNTAYPDIPLYGAMLINLVPVALFTILCFKASSDTQVAFAGLLSLIYTMLMMLVLVGLIKQAATYGFCSVSTLFLVIVISIFIATAFLHPMEVTCLFHGFLYFLCIPSMSMLLTIYSLANLHVVTWGTREGPQAKAPLVKPDQAKKKNGILDLFGAVNDRKTSDFTFSFGNLFRCMCCPRKEVDSAEMKMDLVLDRLDSLESKMFVKRPWQDKTGGLTRSRSGDEATAEDQQDGLNDQSNLKDDTVVKTLWIDDEIFGTSSRSILNAEETEFWTEMIKIYLKPLDKNADHEKKVQKELIELRNKSCLAFFILNILFIILVYTLQTIAQTTTNLSIKIPCSLRGFKGEKIEPISVTFTLVFGLLLTLQFAAMLFHRYSTLLQIISVTKIKIRKPASNHSDHSSAPSTEDAVMLAKTLQALKLDEDTSSLDPTIPEEDYDEDDEEDFNLADTPGSSLMIRRKSSSMAVLKRIDTRNKRKEKQEPQTLSRNFMNRFDKVAKIGGVNESTYDQIQDRARREFRGIRKNQLNLLTKFLHSEHVQKKAEEYSSSVRRHRNRNSEPLSDVFSLEMIARGSASQRDPEHYKSRVAYGLNRPYSWEIPLDLGSPPLVKVSNNSDETMDSSF</sequence>
<dbReference type="Proteomes" id="UP001233172">
    <property type="component" value="Unassembled WGS sequence"/>
</dbReference>
<evidence type="ECO:0000313" key="16">
    <source>
        <dbReference type="Proteomes" id="UP001233172"/>
    </source>
</evidence>
<evidence type="ECO:0000256" key="1">
    <source>
        <dbReference type="ARBA" id="ARBA00004651"/>
    </source>
</evidence>
<dbReference type="CDD" id="cd04190">
    <property type="entry name" value="Chitin_synth_C"/>
    <property type="match status" value="1"/>
</dbReference>
<feature type="transmembrane region" description="Helical" evidence="14">
    <location>
        <begin position="590"/>
        <end position="610"/>
    </location>
</feature>
<dbReference type="EMBL" id="JASAOG010000235">
    <property type="protein sequence ID" value="KAK0042656.1"/>
    <property type="molecule type" value="Genomic_DNA"/>
</dbReference>
<keyword evidence="16" id="KW-1185">Reference proteome</keyword>
<feature type="transmembrane region" description="Helical" evidence="14">
    <location>
        <begin position="186"/>
        <end position="206"/>
    </location>
</feature>
<evidence type="ECO:0000256" key="11">
    <source>
        <dbReference type="ARBA" id="ARBA00046329"/>
    </source>
</evidence>
<feature type="compositionally biased region" description="Basic and acidic residues" evidence="13">
    <location>
        <begin position="65"/>
        <end position="74"/>
    </location>
</feature>
<dbReference type="InterPro" id="IPR029044">
    <property type="entry name" value="Nucleotide-diphossugar_trans"/>
</dbReference>
<evidence type="ECO:0000256" key="9">
    <source>
        <dbReference type="ARBA" id="ARBA00023136"/>
    </source>
</evidence>
<evidence type="ECO:0000256" key="10">
    <source>
        <dbReference type="ARBA" id="ARBA00023180"/>
    </source>
</evidence>
<organism evidence="15 16">
    <name type="scientific">Biomphalaria pfeifferi</name>
    <name type="common">Bloodfluke planorb</name>
    <name type="synonym">Freshwater snail</name>
    <dbReference type="NCBI Taxonomy" id="112525"/>
    <lineage>
        <taxon>Eukaryota</taxon>
        <taxon>Metazoa</taxon>
        <taxon>Spiralia</taxon>
        <taxon>Lophotrochozoa</taxon>
        <taxon>Mollusca</taxon>
        <taxon>Gastropoda</taxon>
        <taxon>Heterobranchia</taxon>
        <taxon>Euthyneura</taxon>
        <taxon>Panpulmonata</taxon>
        <taxon>Hygrophila</taxon>
        <taxon>Lymnaeoidea</taxon>
        <taxon>Planorbidae</taxon>
        <taxon>Biomphalaria</taxon>
    </lineage>
</organism>
<evidence type="ECO:0000256" key="7">
    <source>
        <dbReference type="ARBA" id="ARBA00022989"/>
    </source>
</evidence>
<gene>
    <name evidence="15" type="ORF">Bpfe_027887</name>
</gene>
<dbReference type="Gene3D" id="3.90.550.10">
    <property type="entry name" value="Spore Coat Polysaccharide Biosynthesis Protein SpsA, Chain A"/>
    <property type="match status" value="1"/>
</dbReference>
<feature type="transmembrane region" description="Helical" evidence="14">
    <location>
        <begin position="394"/>
        <end position="415"/>
    </location>
</feature>
<feature type="transmembrane region" description="Helical" evidence="14">
    <location>
        <begin position="501"/>
        <end position="520"/>
    </location>
</feature>
<keyword evidence="6 14" id="KW-0812">Transmembrane</keyword>
<dbReference type="Pfam" id="PF03142">
    <property type="entry name" value="Chitin_synth_2"/>
    <property type="match status" value="1"/>
</dbReference>
<feature type="transmembrane region" description="Helical" evidence="14">
    <location>
        <begin position="1120"/>
        <end position="1143"/>
    </location>
</feature>
<keyword evidence="7 14" id="KW-1133">Transmembrane helix</keyword>
<feature type="region of interest" description="Disordered" evidence="13">
    <location>
        <begin position="1269"/>
        <end position="1294"/>
    </location>
</feature>
<feature type="non-terminal residue" evidence="15">
    <location>
        <position position="1677"/>
    </location>
</feature>
<feature type="transmembrane region" description="Helical" evidence="14">
    <location>
        <begin position="532"/>
        <end position="554"/>
    </location>
</feature>
<evidence type="ECO:0000313" key="15">
    <source>
        <dbReference type="EMBL" id="KAK0042656.1"/>
    </source>
</evidence>
<feature type="transmembrane region" description="Helical" evidence="14">
    <location>
        <begin position="1093"/>
        <end position="1113"/>
    </location>
</feature>
<keyword evidence="10" id="KW-0325">Glycoprotein</keyword>
<keyword evidence="8" id="KW-0175">Coiled coil</keyword>
<evidence type="ECO:0000256" key="4">
    <source>
        <dbReference type="ARBA" id="ARBA00022676"/>
    </source>
</evidence>
<feature type="transmembrane region" description="Helical" evidence="14">
    <location>
        <begin position="1065"/>
        <end position="1087"/>
    </location>
</feature>
<keyword evidence="3" id="KW-1003">Cell membrane</keyword>
<keyword evidence="5" id="KW-0808">Transferase</keyword>
<dbReference type="EC" id="2.4.1.16" evidence="2"/>